<evidence type="ECO:0000313" key="18">
    <source>
        <dbReference type="Proteomes" id="UP000504606"/>
    </source>
</evidence>
<keyword evidence="6 14" id="KW-0548">Nucleotidyltransferase</keyword>
<evidence type="ECO:0000313" key="19">
    <source>
        <dbReference type="RefSeq" id="XP_026271582.1"/>
    </source>
</evidence>
<evidence type="ECO:0000256" key="14">
    <source>
        <dbReference type="RuleBase" id="RU365061"/>
    </source>
</evidence>
<evidence type="ECO:0000256" key="3">
    <source>
        <dbReference type="ARBA" id="ARBA00016182"/>
    </source>
</evidence>
<dbReference type="GO" id="GO:0003720">
    <property type="term" value="F:telomerase activity"/>
    <property type="evidence" value="ECO:0007669"/>
    <property type="project" value="InterPro"/>
</dbReference>
<reference evidence="19 20" key="1">
    <citation type="submission" date="2025-04" db="UniProtKB">
        <authorList>
            <consortium name="RefSeq"/>
        </authorList>
    </citation>
    <scope>IDENTIFICATION</scope>
    <source>
        <tissue evidence="19 20">Whole organism</tissue>
    </source>
</reference>
<evidence type="ECO:0000256" key="5">
    <source>
        <dbReference type="ARBA" id="ARBA00022679"/>
    </source>
</evidence>
<feature type="compositionally biased region" description="Basic residues" evidence="15">
    <location>
        <begin position="8"/>
        <end position="22"/>
    </location>
</feature>
<dbReference type="InterPro" id="IPR049139">
    <property type="entry name" value="TERT_C"/>
</dbReference>
<comment type="similarity">
    <text evidence="1 14">Belongs to the reverse transcriptase family. Telomerase subfamily.</text>
</comment>
<dbReference type="OrthoDB" id="289721at2759"/>
<evidence type="ECO:0000313" key="22">
    <source>
        <dbReference type="RefSeq" id="XP_052127760.1"/>
    </source>
</evidence>
<dbReference type="Pfam" id="PF21399">
    <property type="entry name" value="TERT_C"/>
    <property type="match status" value="1"/>
</dbReference>
<keyword evidence="7 14" id="KW-0479">Metal-binding</keyword>
<evidence type="ECO:0000256" key="13">
    <source>
        <dbReference type="ARBA" id="ARBA00048173"/>
    </source>
</evidence>
<feature type="transmembrane region" description="Helical" evidence="16">
    <location>
        <begin position="143"/>
        <end position="162"/>
    </location>
</feature>
<dbReference type="GO" id="GO:0046872">
    <property type="term" value="F:metal ion binding"/>
    <property type="evidence" value="ECO:0007669"/>
    <property type="project" value="UniProtKB-KW"/>
</dbReference>
<keyword evidence="9 14" id="KW-0779">Telomere</keyword>
<dbReference type="EC" id="2.7.7.49" evidence="2 14"/>
<dbReference type="GO" id="GO:0070034">
    <property type="term" value="F:telomerase RNA binding"/>
    <property type="evidence" value="ECO:0007669"/>
    <property type="project" value="TreeGrafter"/>
</dbReference>
<dbReference type="Gene3D" id="3.30.70.2630">
    <property type="match status" value="1"/>
</dbReference>
<dbReference type="SMART" id="SM00975">
    <property type="entry name" value="Telomerase_RBD"/>
    <property type="match status" value="1"/>
</dbReference>
<keyword evidence="16" id="KW-1133">Transmembrane helix</keyword>
<dbReference type="Pfam" id="PF00078">
    <property type="entry name" value="RVT_1"/>
    <property type="match status" value="1"/>
</dbReference>
<evidence type="ECO:0000313" key="20">
    <source>
        <dbReference type="RefSeq" id="XP_026271583.1"/>
    </source>
</evidence>
<evidence type="ECO:0000256" key="16">
    <source>
        <dbReference type="SAM" id="Phobius"/>
    </source>
</evidence>
<evidence type="ECO:0000256" key="7">
    <source>
        <dbReference type="ARBA" id="ARBA00022723"/>
    </source>
</evidence>
<dbReference type="Proteomes" id="UP000504606">
    <property type="component" value="Unplaced"/>
</dbReference>
<evidence type="ECO:0000256" key="8">
    <source>
        <dbReference type="ARBA" id="ARBA00022842"/>
    </source>
</evidence>
<dbReference type="InterPro" id="IPR043502">
    <property type="entry name" value="DNA/RNA_pol_sf"/>
</dbReference>
<dbReference type="Gene3D" id="1.10.132.70">
    <property type="match status" value="1"/>
</dbReference>
<evidence type="ECO:0000256" key="10">
    <source>
        <dbReference type="ARBA" id="ARBA00022918"/>
    </source>
</evidence>
<dbReference type="RefSeq" id="XP_052127760.1">
    <property type="nucleotide sequence ID" value="XM_052271800.1"/>
</dbReference>
<evidence type="ECO:0000256" key="12">
    <source>
        <dbReference type="ARBA" id="ARBA00032044"/>
    </source>
</evidence>
<dbReference type="InterPro" id="IPR003545">
    <property type="entry name" value="Telomerase_RT"/>
</dbReference>
<dbReference type="AlphaFoldDB" id="A0A6J1RRM0"/>
<dbReference type="RefSeq" id="XP_026271583.1">
    <property type="nucleotide sequence ID" value="XM_026415798.2"/>
</dbReference>
<dbReference type="Gene3D" id="1.10.357.90">
    <property type="match status" value="1"/>
</dbReference>
<evidence type="ECO:0000256" key="15">
    <source>
        <dbReference type="SAM" id="MobiDB-lite"/>
    </source>
</evidence>
<evidence type="ECO:0000313" key="21">
    <source>
        <dbReference type="RefSeq" id="XP_026271585.1"/>
    </source>
</evidence>
<evidence type="ECO:0000256" key="9">
    <source>
        <dbReference type="ARBA" id="ARBA00022895"/>
    </source>
</evidence>
<dbReference type="GO" id="GO:0000333">
    <property type="term" value="C:telomerase catalytic core complex"/>
    <property type="evidence" value="ECO:0007669"/>
    <property type="project" value="TreeGrafter"/>
</dbReference>
<keyword evidence="16" id="KW-0472">Membrane</keyword>
<keyword evidence="16" id="KW-0812">Transmembrane</keyword>
<dbReference type="GO" id="GO:0007004">
    <property type="term" value="P:telomere maintenance via telomerase"/>
    <property type="evidence" value="ECO:0007669"/>
    <property type="project" value="TreeGrafter"/>
</dbReference>
<dbReference type="RefSeq" id="XP_026271585.1">
    <property type="nucleotide sequence ID" value="XM_026415800.2"/>
</dbReference>
<comment type="subcellular location">
    <subcellularLocation>
        <location evidence="14">Nucleus</location>
    </subcellularLocation>
    <subcellularLocation>
        <location evidence="14">Chromosome</location>
        <location evidence="14">Telomere</location>
    </subcellularLocation>
</comment>
<dbReference type="PANTHER" id="PTHR12066">
    <property type="entry name" value="TELOMERASE REVERSE TRANSCRIPTASE"/>
    <property type="match status" value="1"/>
</dbReference>
<gene>
    <name evidence="19 20 21 22" type="primary">LOC113201846</name>
</gene>
<dbReference type="PRINTS" id="PR01365">
    <property type="entry name" value="TELOMERASERT"/>
</dbReference>
<sequence>MATDKKVDKAKKKKTRRKRRSKCYPTSAFAIEKSPFKDEPSNGLKINDCFKASYSHVLDQTSAVNVTGLGMLNNMLAVKVGIDIKSLLNEDLAKTMDLKHLASVLEKFLKQHKRLNVFKNIAFQQIDVVFPGLQCGENYPRKVVFHILFFILLHILPSELLGSKANFKLFMKSVRRIVYGCHGQCLSLSSVIHGLKVSHIQWLQKVVSSNSLRLHVLACLVKWLLLYVQVIICRLFHLAIHASNEILFYDKKKWLLLKQKEIQNLIANGKIAKTGDNISETTKFADIGRTQFRVKKHGLRPITVFRQPSDTASMLLRVNSKMLLHQLAYSNGAQNTTFSRNIDQMLHNSLLRTVKLYPDPVTRPPYYFVRADVKDAFGSINHYKMNSILQDLNKQFLSSDCKMTVWSVQRGRKVLDIYESKTMSVPTSSAVPLKKLGPPKTENIRNILLHIRNHVHRLATGFGKAVFRICHGIPQGMHLSAILCEIYYNSLDIKHFQPFRQTKEGEIFVRYCDDYLFLTPDKERAEEFLHKVSEGFPDFNVQFNKEKTLTNLTSDTSIVPFCGFLIDLETFSVQGCFDAYANLNIANTLSLSKTQKLGKSLLFRMKIILKLSPILVDRRINSKHNIIQNIYNSALFMAFRFCAFVNVCFPLKKINQTFILQCVKVGERTLRKRVLRIVAQSYPGKWISAKEIRWICYRAFIARMSKSGVWCNKVLRYLKNTCKAIEKEINVFQLKLLQKANTPPLPGAFSSMK</sequence>
<keyword evidence="11 14" id="KW-0539">Nucleus</keyword>
<dbReference type="PANTHER" id="PTHR12066:SF0">
    <property type="entry name" value="TELOMERASE REVERSE TRANSCRIPTASE"/>
    <property type="match status" value="1"/>
</dbReference>
<comment type="function">
    <text evidence="14">Telomerase is a ribonucleoprotein enzyme essential for the replication of chromosome termini in most eukaryotes. It elongates telomeres. It is a reverse transcriptase that adds simple sequence repeats to chromosome ends by copying a template sequence within the RNA component of the enzyme.</text>
</comment>
<dbReference type="RefSeq" id="XP_026271582.1">
    <property type="nucleotide sequence ID" value="XM_026415797.2"/>
</dbReference>
<keyword evidence="8 14" id="KW-0460">Magnesium</keyword>
<name>A0A6J1RRM0_FRAOC</name>
<evidence type="ECO:0000259" key="17">
    <source>
        <dbReference type="PROSITE" id="PS50878"/>
    </source>
</evidence>
<dbReference type="SUPFAM" id="SSF56672">
    <property type="entry name" value="DNA/RNA polymerases"/>
    <property type="match status" value="1"/>
</dbReference>
<dbReference type="InterPro" id="IPR000477">
    <property type="entry name" value="RT_dom"/>
</dbReference>
<proteinExistence type="inferred from homology"/>
<keyword evidence="18" id="KW-1185">Reference proteome</keyword>
<accession>A0A6J1RRM0</accession>
<dbReference type="KEGG" id="foc:113201846"/>
<dbReference type="GO" id="GO:0042162">
    <property type="term" value="F:telomeric DNA binding"/>
    <property type="evidence" value="ECO:0007669"/>
    <property type="project" value="TreeGrafter"/>
</dbReference>
<dbReference type="GeneID" id="113201846"/>
<feature type="domain" description="Reverse transcriptase" evidence="17">
    <location>
        <begin position="268"/>
        <end position="566"/>
    </location>
</feature>
<evidence type="ECO:0000256" key="6">
    <source>
        <dbReference type="ARBA" id="ARBA00022695"/>
    </source>
</evidence>
<keyword evidence="5 14" id="KW-0808">Transferase</keyword>
<dbReference type="GO" id="GO:0000781">
    <property type="term" value="C:chromosome, telomeric region"/>
    <property type="evidence" value="ECO:0007669"/>
    <property type="project" value="UniProtKB-SubCell"/>
</dbReference>
<dbReference type="CDD" id="cd01648">
    <property type="entry name" value="TERT"/>
    <property type="match status" value="1"/>
</dbReference>
<comment type="catalytic activity">
    <reaction evidence="13 14">
        <text>DNA(n) + a 2'-deoxyribonucleoside 5'-triphosphate = DNA(n+1) + diphosphate</text>
        <dbReference type="Rhea" id="RHEA:22508"/>
        <dbReference type="Rhea" id="RHEA-COMP:17339"/>
        <dbReference type="Rhea" id="RHEA-COMP:17340"/>
        <dbReference type="ChEBI" id="CHEBI:33019"/>
        <dbReference type="ChEBI" id="CHEBI:61560"/>
        <dbReference type="ChEBI" id="CHEBI:173112"/>
        <dbReference type="EC" id="2.7.7.49"/>
    </reaction>
</comment>
<dbReference type="Pfam" id="PF12009">
    <property type="entry name" value="Telomerase_RBD"/>
    <property type="match status" value="1"/>
</dbReference>
<evidence type="ECO:0000256" key="2">
    <source>
        <dbReference type="ARBA" id="ARBA00012493"/>
    </source>
</evidence>
<keyword evidence="10 14" id="KW-0695">RNA-directed DNA polymerase</keyword>
<keyword evidence="4 14" id="KW-0158">Chromosome</keyword>
<feature type="region of interest" description="Disordered" evidence="15">
    <location>
        <begin position="1"/>
        <end position="22"/>
    </location>
</feature>
<protein>
    <recommendedName>
        <fullName evidence="3 14">Telomerase reverse transcriptase</fullName>
        <ecNumber evidence="2 14">2.7.7.49</ecNumber>
    </recommendedName>
    <alternativeName>
        <fullName evidence="12 14">Telomerase catalytic subunit</fullName>
    </alternativeName>
</protein>
<dbReference type="PROSITE" id="PS50878">
    <property type="entry name" value="RT_POL"/>
    <property type="match status" value="1"/>
</dbReference>
<evidence type="ECO:0000256" key="4">
    <source>
        <dbReference type="ARBA" id="ARBA00022454"/>
    </source>
</evidence>
<evidence type="ECO:0000256" key="1">
    <source>
        <dbReference type="ARBA" id="ARBA00008001"/>
    </source>
</evidence>
<organism evidence="18 19">
    <name type="scientific">Frankliniella occidentalis</name>
    <name type="common">Western flower thrips</name>
    <name type="synonym">Euthrips occidentalis</name>
    <dbReference type="NCBI Taxonomy" id="133901"/>
    <lineage>
        <taxon>Eukaryota</taxon>
        <taxon>Metazoa</taxon>
        <taxon>Ecdysozoa</taxon>
        <taxon>Arthropoda</taxon>
        <taxon>Hexapoda</taxon>
        <taxon>Insecta</taxon>
        <taxon>Pterygota</taxon>
        <taxon>Neoptera</taxon>
        <taxon>Paraneoptera</taxon>
        <taxon>Thysanoptera</taxon>
        <taxon>Terebrantia</taxon>
        <taxon>Thripoidea</taxon>
        <taxon>Thripidae</taxon>
        <taxon>Frankliniella</taxon>
    </lineage>
</organism>
<evidence type="ECO:0000256" key="11">
    <source>
        <dbReference type="ARBA" id="ARBA00023242"/>
    </source>
</evidence>
<dbReference type="InterPro" id="IPR021891">
    <property type="entry name" value="Telomerase_RBD"/>
</dbReference>